<dbReference type="GO" id="GO:0019905">
    <property type="term" value="F:syntaxin binding"/>
    <property type="evidence" value="ECO:0007669"/>
    <property type="project" value="TreeGrafter"/>
</dbReference>
<dbReference type="EMBL" id="REGN01003416">
    <property type="protein sequence ID" value="RNA22637.1"/>
    <property type="molecule type" value="Genomic_DNA"/>
</dbReference>
<dbReference type="Proteomes" id="UP000276133">
    <property type="component" value="Unassembled WGS sequence"/>
</dbReference>
<evidence type="ECO:0000256" key="6">
    <source>
        <dbReference type="ARBA" id="ARBA00023136"/>
    </source>
</evidence>
<dbReference type="PROSITE" id="PS50005">
    <property type="entry name" value="TPR"/>
    <property type="match status" value="1"/>
</dbReference>
<gene>
    <name evidence="10" type="ORF">BpHYR1_025073</name>
</gene>
<dbReference type="GO" id="GO:0005774">
    <property type="term" value="C:vacuolar membrane"/>
    <property type="evidence" value="ECO:0007669"/>
    <property type="project" value="TreeGrafter"/>
</dbReference>
<dbReference type="InterPro" id="IPR011990">
    <property type="entry name" value="TPR-like_helical_dom_sf"/>
</dbReference>
<evidence type="ECO:0000256" key="4">
    <source>
        <dbReference type="ARBA" id="ARBA00022892"/>
    </source>
</evidence>
<feature type="repeat" description="TPR" evidence="9">
    <location>
        <begin position="38"/>
        <end position="71"/>
    </location>
</feature>
<keyword evidence="6" id="KW-0472">Membrane</keyword>
<dbReference type="GO" id="GO:0005483">
    <property type="term" value="F:soluble NSF attachment protein activity"/>
    <property type="evidence" value="ECO:0007669"/>
    <property type="project" value="TreeGrafter"/>
</dbReference>
<accession>A0A3M7RGQ1</accession>
<keyword evidence="11" id="KW-1185">Reference proteome</keyword>
<dbReference type="OrthoDB" id="26569at2759"/>
<dbReference type="InterPro" id="IPR000744">
    <property type="entry name" value="NSF_attach"/>
</dbReference>
<evidence type="ECO:0000256" key="2">
    <source>
        <dbReference type="ARBA" id="ARBA00010050"/>
    </source>
</evidence>
<dbReference type="InterPro" id="IPR019734">
    <property type="entry name" value="TPR_rpt"/>
</dbReference>
<keyword evidence="9" id="KW-0802">TPR repeat</keyword>
<dbReference type="PANTHER" id="PTHR13768">
    <property type="entry name" value="SOLUBLE NSF ATTACHMENT PROTEIN SNAP"/>
    <property type="match status" value="1"/>
</dbReference>
<evidence type="ECO:0000313" key="11">
    <source>
        <dbReference type="Proteomes" id="UP000276133"/>
    </source>
</evidence>
<dbReference type="STRING" id="10195.A0A3M7RGQ1"/>
<sequence>MDSLSKKKVDEGNQLLADAAKAMKTSLFKRKPDLDTAADAYSKAGTCFKTAKDFQNAIQAFQNAAQCYEQNNSFFSAAKQYEQVGIIANEIKSFSLVYNSFFKSAELMILNGTRDSAGILLERGASMLKTTDPESSLKLVKRAIQVAEVEDKNHQIVTMYENAVNLALKIEQYTEAIELVDNSLELLEKIGTSEQIIRYILTVCLIHLSKDDWVSAKNYLEKMKQRFSLSCRADELLEIYEEKDDEKFKNLIKNYLGYAVDNEALKIANRIIKSKEWISSIQEHNAPENKNSIQKNSSHVNEVKELDEEEFADGLL</sequence>
<evidence type="ECO:0000256" key="9">
    <source>
        <dbReference type="PROSITE-ProRule" id="PRU00339"/>
    </source>
</evidence>
<protein>
    <recommendedName>
        <fullName evidence="7">Gamma-soluble NSF attachment protein</fullName>
    </recommendedName>
    <alternativeName>
        <fullName evidence="8">N-ethylmaleimide-sensitive factor attachment protein gamma</fullName>
    </alternativeName>
</protein>
<comment type="subcellular location">
    <subcellularLocation>
        <location evidence="1">Membrane</location>
        <topology evidence="1">Peripheral membrane protein</topology>
    </subcellularLocation>
</comment>
<dbReference type="Gene3D" id="1.25.40.10">
    <property type="entry name" value="Tetratricopeptide repeat domain"/>
    <property type="match status" value="1"/>
</dbReference>
<dbReference type="PANTHER" id="PTHR13768:SF2">
    <property type="entry name" value="GAMMA-SOLUBLE NSF ATTACHMENT PROTEIN"/>
    <property type="match status" value="1"/>
</dbReference>
<comment type="similarity">
    <text evidence="2">Belongs to the SNAP family.</text>
</comment>
<dbReference type="SUPFAM" id="SSF48452">
    <property type="entry name" value="TPR-like"/>
    <property type="match status" value="1"/>
</dbReference>
<proteinExistence type="inferred from homology"/>
<comment type="caution">
    <text evidence="10">The sequence shown here is derived from an EMBL/GenBank/DDBJ whole genome shotgun (WGS) entry which is preliminary data.</text>
</comment>
<dbReference type="AlphaFoldDB" id="A0A3M7RGQ1"/>
<evidence type="ECO:0000256" key="7">
    <source>
        <dbReference type="ARBA" id="ARBA00040047"/>
    </source>
</evidence>
<dbReference type="GO" id="GO:0016192">
    <property type="term" value="P:vesicle-mediated transport"/>
    <property type="evidence" value="ECO:0007669"/>
    <property type="project" value="UniProtKB-KW"/>
</dbReference>
<dbReference type="GO" id="GO:0031201">
    <property type="term" value="C:SNARE complex"/>
    <property type="evidence" value="ECO:0007669"/>
    <property type="project" value="TreeGrafter"/>
</dbReference>
<keyword evidence="4" id="KW-0931">ER-Golgi transport</keyword>
<dbReference type="GO" id="GO:0006886">
    <property type="term" value="P:intracellular protein transport"/>
    <property type="evidence" value="ECO:0007669"/>
    <property type="project" value="InterPro"/>
</dbReference>
<keyword evidence="3" id="KW-0813">Transport</keyword>
<evidence type="ECO:0000256" key="3">
    <source>
        <dbReference type="ARBA" id="ARBA00022448"/>
    </source>
</evidence>
<organism evidence="10 11">
    <name type="scientific">Brachionus plicatilis</name>
    <name type="common">Marine rotifer</name>
    <name type="synonym">Brachionus muelleri</name>
    <dbReference type="NCBI Taxonomy" id="10195"/>
    <lineage>
        <taxon>Eukaryota</taxon>
        <taxon>Metazoa</taxon>
        <taxon>Spiralia</taxon>
        <taxon>Gnathifera</taxon>
        <taxon>Rotifera</taxon>
        <taxon>Eurotatoria</taxon>
        <taxon>Monogononta</taxon>
        <taxon>Pseudotrocha</taxon>
        <taxon>Ploima</taxon>
        <taxon>Brachionidae</taxon>
        <taxon>Brachionus</taxon>
    </lineage>
</organism>
<evidence type="ECO:0000256" key="1">
    <source>
        <dbReference type="ARBA" id="ARBA00004170"/>
    </source>
</evidence>
<evidence type="ECO:0000256" key="8">
    <source>
        <dbReference type="ARBA" id="ARBA00042485"/>
    </source>
</evidence>
<dbReference type="Pfam" id="PF14938">
    <property type="entry name" value="SNAP"/>
    <property type="match status" value="1"/>
</dbReference>
<reference evidence="10 11" key="1">
    <citation type="journal article" date="2018" name="Sci. Rep.">
        <title>Genomic signatures of local adaptation to the degree of environmental predictability in rotifers.</title>
        <authorList>
            <person name="Franch-Gras L."/>
            <person name="Hahn C."/>
            <person name="Garcia-Roger E.M."/>
            <person name="Carmona M.J."/>
            <person name="Serra M."/>
            <person name="Gomez A."/>
        </authorList>
    </citation>
    <scope>NUCLEOTIDE SEQUENCE [LARGE SCALE GENOMIC DNA]</scope>
    <source>
        <strain evidence="10">HYR1</strain>
    </source>
</reference>
<name>A0A3M7RGQ1_BRAPC</name>
<evidence type="ECO:0000313" key="10">
    <source>
        <dbReference type="EMBL" id="RNA22637.1"/>
    </source>
</evidence>
<evidence type="ECO:0000256" key="5">
    <source>
        <dbReference type="ARBA" id="ARBA00022927"/>
    </source>
</evidence>
<keyword evidence="5" id="KW-0653">Protein transport</keyword>